<accession>A0A3N9UE83</accession>
<dbReference type="OrthoDB" id="9806902at2"/>
<dbReference type="PANTHER" id="PTHR11614">
    <property type="entry name" value="PHOSPHOLIPASE-RELATED"/>
    <property type="match status" value="1"/>
</dbReference>
<comment type="caution">
    <text evidence="2">The sequence shown here is derived from an EMBL/GenBank/DDBJ whole genome shotgun (WGS) entry which is preliminary data.</text>
</comment>
<dbReference type="SUPFAM" id="SSF53474">
    <property type="entry name" value="alpha/beta-Hydrolases"/>
    <property type="match status" value="1"/>
</dbReference>
<sequence>MSDGHQIFIRFFVPEGEPIGNFHILHGMAEHSARYDAYASLLCEQGYFVTVHDHRGHGKTVELNGSYGYLADENGFDRIVEDVYEIVQYIRNEKENVPTILFGHSMGSFMARRFIQLYSDMVDRCILCGTGATTILHRMGNSLAKTLARVEGKNVESKLMSDLSFGSFNKKFKNAKTPFDWLCANVHEVKKYIDDPLCGFIPTHQFFVDLTDGLLLINRTSEIAQIRKDLPVLLISGSDDPVGDKGIGVFKVAKQLENAGLEDVVVYLFEGMRHEILNEKNNQYVYEVTTRWLEHDRRKN</sequence>
<dbReference type="Gene3D" id="3.40.50.1820">
    <property type="entry name" value="alpha/beta hydrolase"/>
    <property type="match status" value="1"/>
</dbReference>
<protein>
    <submittedName>
        <fullName evidence="2">Alpha/beta fold hydrolase</fullName>
    </submittedName>
</protein>
<reference evidence="2 3" key="1">
    <citation type="journal article" date="2013" name="J. Microbiol.">
        <title>Lysinibacillus chungkukjangi sp. nov., isolated from Chungkukjang, Korean fermented soybean food.</title>
        <authorList>
            <person name="Kim S.J."/>
            <person name="Jang Y.H."/>
            <person name="Hamada M."/>
            <person name="Ahn J.H."/>
            <person name="Weon H.Y."/>
            <person name="Suzuki K."/>
            <person name="Whang K.S."/>
            <person name="Kwon S.W."/>
        </authorList>
    </citation>
    <scope>NUCLEOTIDE SEQUENCE [LARGE SCALE GENOMIC DNA]</scope>
    <source>
        <strain evidence="2 3">MCCC 1A12701</strain>
    </source>
</reference>
<gene>
    <name evidence="2" type="ORF">EBB45_11100</name>
</gene>
<dbReference type="InterPro" id="IPR029058">
    <property type="entry name" value="AB_hydrolase_fold"/>
</dbReference>
<feature type="domain" description="Serine aminopeptidase S33" evidence="1">
    <location>
        <begin position="17"/>
        <end position="281"/>
    </location>
</feature>
<keyword evidence="3" id="KW-1185">Reference proteome</keyword>
<proteinExistence type="predicted"/>
<dbReference type="GO" id="GO:0016787">
    <property type="term" value="F:hydrolase activity"/>
    <property type="evidence" value="ECO:0007669"/>
    <property type="project" value="UniProtKB-KW"/>
</dbReference>
<dbReference type="Proteomes" id="UP000274033">
    <property type="component" value="Unassembled WGS sequence"/>
</dbReference>
<name>A0A3N9UE83_9BACI</name>
<dbReference type="InterPro" id="IPR022742">
    <property type="entry name" value="Hydrolase_4"/>
</dbReference>
<evidence type="ECO:0000313" key="3">
    <source>
        <dbReference type="Proteomes" id="UP000274033"/>
    </source>
</evidence>
<dbReference type="Pfam" id="PF12146">
    <property type="entry name" value="Hydrolase_4"/>
    <property type="match status" value="1"/>
</dbReference>
<organism evidence="2 3">
    <name type="scientific">Lysinibacillus composti</name>
    <dbReference type="NCBI Taxonomy" id="720633"/>
    <lineage>
        <taxon>Bacteria</taxon>
        <taxon>Bacillati</taxon>
        <taxon>Bacillota</taxon>
        <taxon>Bacilli</taxon>
        <taxon>Bacillales</taxon>
        <taxon>Bacillaceae</taxon>
        <taxon>Lysinibacillus</taxon>
    </lineage>
</organism>
<dbReference type="InterPro" id="IPR051044">
    <property type="entry name" value="MAG_DAG_Lipase"/>
</dbReference>
<dbReference type="AlphaFoldDB" id="A0A3N9UE83"/>
<evidence type="ECO:0000259" key="1">
    <source>
        <dbReference type="Pfam" id="PF12146"/>
    </source>
</evidence>
<evidence type="ECO:0000313" key="2">
    <source>
        <dbReference type="EMBL" id="RQW74537.1"/>
    </source>
</evidence>
<dbReference type="EMBL" id="RRCT01000009">
    <property type="protein sequence ID" value="RQW74537.1"/>
    <property type="molecule type" value="Genomic_DNA"/>
</dbReference>
<keyword evidence="2" id="KW-0378">Hydrolase</keyword>